<feature type="domain" description="CAF17 C-terminal" evidence="2">
    <location>
        <begin position="231"/>
        <end position="286"/>
    </location>
</feature>
<dbReference type="PANTHER" id="PTHR22602">
    <property type="entry name" value="TRANSFERASE CAF17, MITOCHONDRIAL-RELATED"/>
    <property type="match status" value="1"/>
</dbReference>
<reference evidence="3 4" key="1">
    <citation type="journal article" date="2021" name="Microbiol. Resour. Announc.">
        <title>Draft Genome Sequence of Coralloluteibacterium stylophorae LMG 29479T.</title>
        <authorList>
            <person name="Karlyshev A.V."/>
            <person name="Kudryashova E.B."/>
            <person name="Ariskina E.V."/>
            <person name="Conroy A.P."/>
            <person name="Abidueva E.Y."/>
        </authorList>
    </citation>
    <scope>NUCLEOTIDE SEQUENCE [LARGE SCALE GENOMIC DNA]</scope>
    <source>
        <strain evidence="3 4">LMG 29479</strain>
    </source>
</reference>
<dbReference type="InterPro" id="IPR027266">
    <property type="entry name" value="TrmE/GcvT-like"/>
</dbReference>
<evidence type="ECO:0000313" key="4">
    <source>
        <dbReference type="Proteomes" id="UP000675747"/>
    </source>
</evidence>
<comment type="caution">
    <text evidence="3">The sequence shown here is derived from an EMBL/GenBank/DDBJ whole genome shotgun (WGS) entry which is preliminary data.</text>
</comment>
<dbReference type="Proteomes" id="UP000675747">
    <property type="component" value="Unassembled WGS sequence"/>
</dbReference>
<dbReference type="PANTHER" id="PTHR22602:SF0">
    <property type="entry name" value="TRANSFERASE CAF17, MITOCHONDRIAL-RELATED"/>
    <property type="match status" value="1"/>
</dbReference>
<dbReference type="InterPro" id="IPR057460">
    <property type="entry name" value="CAF17_C"/>
</dbReference>
<accession>A0AAP2C8T1</accession>
<dbReference type="InterPro" id="IPR017703">
    <property type="entry name" value="YgfZ/GCV_T_CS"/>
</dbReference>
<evidence type="ECO:0000313" key="3">
    <source>
        <dbReference type="EMBL" id="MBS7455829.1"/>
    </source>
</evidence>
<dbReference type="Gene3D" id="3.30.1360.120">
    <property type="entry name" value="Probable tRNA modification gtpase trme, domain 1"/>
    <property type="match status" value="2"/>
</dbReference>
<keyword evidence="4" id="KW-1185">Reference proteome</keyword>
<name>A0AAP2C8T1_9GAMM</name>
<dbReference type="GO" id="GO:0016226">
    <property type="term" value="P:iron-sulfur cluster assembly"/>
    <property type="evidence" value="ECO:0007669"/>
    <property type="project" value="TreeGrafter"/>
</dbReference>
<protein>
    <submittedName>
        <fullName evidence="3">Folate-binding protein YgfZ</fullName>
    </submittedName>
</protein>
<dbReference type="AlphaFoldDB" id="A0AAP2C8T1"/>
<gene>
    <name evidence="3" type="ORF">KB893_001620</name>
</gene>
<evidence type="ECO:0000259" key="2">
    <source>
        <dbReference type="Pfam" id="PF25455"/>
    </source>
</evidence>
<dbReference type="NCBIfam" id="TIGR03317">
    <property type="entry name" value="ygfZ_signature"/>
    <property type="match status" value="1"/>
</dbReference>
<sequence length="294" mass="31015">MLNRTTTPFKPNASVAALPALPFGVLEIAGPDAVAFAQAQFTNDAAALADGHWQWSGWLTPKGRVIALFALLKLDPERVWLLLPDAPAATLATRLARYVFRSKLRLDVRDGLRILADIDGAVLPAPPSPAAILRIAGMTVLDLSDAHAPRRLALVEDAAADAGGAAPIAAQWRRSDLAAGLPRLVGDQVEAWTPQMLGLDSLRAYSLKKGCYPGQEIVSRTHYLGQAKRGPVLLSGGGFADGDAVRMGDRDVGIVVAAADDLALAVIALEHRTAALSCNGSPCTVQPFREGLAR</sequence>
<organism evidence="3 4">
    <name type="scientific">Coralloluteibacterium stylophorae</name>
    <dbReference type="NCBI Taxonomy" id="1776034"/>
    <lineage>
        <taxon>Bacteria</taxon>
        <taxon>Pseudomonadati</taxon>
        <taxon>Pseudomonadota</taxon>
        <taxon>Gammaproteobacteria</taxon>
        <taxon>Lysobacterales</taxon>
        <taxon>Lysobacteraceae</taxon>
        <taxon>Coralloluteibacterium</taxon>
    </lineage>
</organism>
<dbReference type="EMBL" id="JAGQFT020000001">
    <property type="protein sequence ID" value="MBS7455829.1"/>
    <property type="molecule type" value="Genomic_DNA"/>
</dbReference>
<dbReference type="Pfam" id="PF25455">
    <property type="entry name" value="Beta-barrel_CAF17_C"/>
    <property type="match status" value="1"/>
</dbReference>
<keyword evidence="1" id="KW-0809">Transit peptide</keyword>
<evidence type="ECO:0000256" key="1">
    <source>
        <dbReference type="ARBA" id="ARBA00022946"/>
    </source>
</evidence>
<dbReference type="RefSeq" id="WP_213173341.1">
    <property type="nucleotide sequence ID" value="NZ_JAGQFT020000001.1"/>
</dbReference>
<dbReference type="InterPro" id="IPR045179">
    <property type="entry name" value="YgfZ/GcvT"/>
</dbReference>
<dbReference type="SUPFAM" id="SSF103025">
    <property type="entry name" value="Folate-binding domain"/>
    <property type="match status" value="1"/>
</dbReference>
<proteinExistence type="predicted"/>